<dbReference type="InParanoid" id="A0A5C3P099"/>
<gene>
    <name evidence="1" type="ORF">K466DRAFT_316003</name>
</gene>
<evidence type="ECO:0000313" key="2">
    <source>
        <dbReference type="Proteomes" id="UP000308197"/>
    </source>
</evidence>
<evidence type="ECO:0000313" key="1">
    <source>
        <dbReference type="EMBL" id="TFK82028.1"/>
    </source>
</evidence>
<dbReference type="EMBL" id="ML211530">
    <property type="protein sequence ID" value="TFK82028.1"/>
    <property type="molecule type" value="Genomic_DNA"/>
</dbReference>
<proteinExistence type="predicted"/>
<accession>A0A5C3P099</accession>
<reference evidence="1 2" key="1">
    <citation type="journal article" date="2019" name="Nat. Ecol. Evol.">
        <title>Megaphylogeny resolves global patterns of mushroom evolution.</title>
        <authorList>
            <person name="Varga T."/>
            <person name="Krizsan K."/>
            <person name="Foldi C."/>
            <person name="Dima B."/>
            <person name="Sanchez-Garcia M."/>
            <person name="Sanchez-Ramirez S."/>
            <person name="Szollosi G.J."/>
            <person name="Szarkandi J.G."/>
            <person name="Papp V."/>
            <person name="Albert L."/>
            <person name="Andreopoulos W."/>
            <person name="Angelini C."/>
            <person name="Antonin V."/>
            <person name="Barry K.W."/>
            <person name="Bougher N.L."/>
            <person name="Buchanan P."/>
            <person name="Buyck B."/>
            <person name="Bense V."/>
            <person name="Catcheside P."/>
            <person name="Chovatia M."/>
            <person name="Cooper J."/>
            <person name="Damon W."/>
            <person name="Desjardin D."/>
            <person name="Finy P."/>
            <person name="Geml J."/>
            <person name="Haridas S."/>
            <person name="Hughes K."/>
            <person name="Justo A."/>
            <person name="Karasinski D."/>
            <person name="Kautmanova I."/>
            <person name="Kiss B."/>
            <person name="Kocsube S."/>
            <person name="Kotiranta H."/>
            <person name="LaButti K.M."/>
            <person name="Lechner B.E."/>
            <person name="Liimatainen K."/>
            <person name="Lipzen A."/>
            <person name="Lukacs Z."/>
            <person name="Mihaltcheva S."/>
            <person name="Morgado L.N."/>
            <person name="Niskanen T."/>
            <person name="Noordeloos M.E."/>
            <person name="Ohm R.A."/>
            <person name="Ortiz-Santana B."/>
            <person name="Ovrebo C."/>
            <person name="Racz N."/>
            <person name="Riley R."/>
            <person name="Savchenko A."/>
            <person name="Shiryaev A."/>
            <person name="Soop K."/>
            <person name="Spirin V."/>
            <person name="Szebenyi C."/>
            <person name="Tomsovsky M."/>
            <person name="Tulloss R.E."/>
            <person name="Uehling J."/>
            <person name="Grigoriev I.V."/>
            <person name="Vagvolgyi C."/>
            <person name="Papp T."/>
            <person name="Martin F.M."/>
            <person name="Miettinen O."/>
            <person name="Hibbett D.S."/>
            <person name="Nagy L.G."/>
        </authorList>
    </citation>
    <scope>NUCLEOTIDE SEQUENCE [LARGE SCALE GENOMIC DNA]</scope>
    <source>
        <strain evidence="1 2">HHB13444</strain>
    </source>
</reference>
<dbReference type="AlphaFoldDB" id="A0A5C3P099"/>
<keyword evidence="2" id="KW-1185">Reference proteome</keyword>
<name>A0A5C3P099_9APHY</name>
<sequence>MQHLFLTCYPPWLLSTLASNESEVLASSSAFIADSADSEEAKPHLRLTPQQAGSPAGRRLLVGETRTVTHHPFYARPVAPSARARRSPLLDERYACPRPTSRVRVIPRVSVPLPFSNACILNDVAFSSRGCRGISLDEWTKLAEKGRTYLGIDDPHASVDELFSREGRPLFQSHWPGYDTRTCYLDMPAHVNTGERAFTKVDLLDMVCQALVDWVLKVTNCRQIECREPEWAIGLKQITFRHIYVTSVVEVKGYVSKWVPVLEIDPRAFQTQCQL</sequence>
<organism evidence="1 2">
    <name type="scientific">Polyporus arcularius HHB13444</name>
    <dbReference type="NCBI Taxonomy" id="1314778"/>
    <lineage>
        <taxon>Eukaryota</taxon>
        <taxon>Fungi</taxon>
        <taxon>Dikarya</taxon>
        <taxon>Basidiomycota</taxon>
        <taxon>Agaricomycotina</taxon>
        <taxon>Agaricomycetes</taxon>
        <taxon>Polyporales</taxon>
        <taxon>Polyporaceae</taxon>
        <taxon>Polyporus</taxon>
    </lineage>
</organism>
<dbReference type="Proteomes" id="UP000308197">
    <property type="component" value="Unassembled WGS sequence"/>
</dbReference>
<protein>
    <submittedName>
        <fullName evidence="1">Uncharacterized protein</fullName>
    </submittedName>
</protein>